<gene>
    <name evidence="5" type="ORF">HGA15_23230</name>
</gene>
<dbReference type="InterPro" id="IPR029052">
    <property type="entry name" value="Metallo-depent_PP-like"/>
</dbReference>
<dbReference type="InterPro" id="IPR051158">
    <property type="entry name" value="Metallophosphoesterase_sf"/>
</dbReference>
<feature type="transmembrane region" description="Helical" evidence="3">
    <location>
        <begin position="6"/>
        <end position="30"/>
    </location>
</feature>
<feature type="transmembrane region" description="Helical" evidence="3">
    <location>
        <begin position="51"/>
        <end position="72"/>
    </location>
</feature>
<dbReference type="SUPFAM" id="SSF56300">
    <property type="entry name" value="Metallo-dependent phosphatases"/>
    <property type="match status" value="1"/>
</dbReference>
<organism evidence="5 6">
    <name type="scientific">Nocardia flavorosea</name>
    <dbReference type="NCBI Taxonomy" id="53429"/>
    <lineage>
        <taxon>Bacteria</taxon>
        <taxon>Bacillati</taxon>
        <taxon>Actinomycetota</taxon>
        <taxon>Actinomycetes</taxon>
        <taxon>Mycobacteriales</taxon>
        <taxon>Nocardiaceae</taxon>
        <taxon>Nocardia</taxon>
    </lineage>
</organism>
<dbReference type="PANTHER" id="PTHR31302">
    <property type="entry name" value="TRANSMEMBRANE PROTEIN WITH METALLOPHOSPHOESTERASE DOMAIN-RELATED"/>
    <property type="match status" value="1"/>
</dbReference>
<feature type="domain" description="Calcineurin-like phosphoesterase" evidence="4">
    <location>
        <begin position="126"/>
        <end position="294"/>
    </location>
</feature>
<comment type="caution">
    <text evidence="5">The sequence shown here is derived from an EMBL/GenBank/DDBJ whole genome shotgun (WGS) entry which is preliminary data.</text>
</comment>
<accession>A0A846YN30</accession>
<dbReference type="GO" id="GO:0009245">
    <property type="term" value="P:lipid A biosynthetic process"/>
    <property type="evidence" value="ECO:0007669"/>
    <property type="project" value="TreeGrafter"/>
</dbReference>
<dbReference type="GO" id="GO:0008758">
    <property type="term" value="F:UDP-2,3-diacylglucosamine hydrolase activity"/>
    <property type="evidence" value="ECO:0007669"/>
    <property type="project" value="TreeGrafter"/>
</dbReference>
<evidence type="ECO:0000313" key="5">
    <source>
        <dbReference type="EMBL" id="NKY59010.1"/>
    </source>
</evidence>
<dbReference type="GO" id="GO:0016020">
    <property type="term" value="C:membrane"/>
    <property type="evidence" value="ECO:0007669"/>
    <property type="project" value="GOC"/>
</dbReference>
<keyword evidence="1" id="KW-0479">Metal-binding</keyword>
<keyword evidence="6" id="KW-1185">Reference proteome</keyword>
<evidence type="ECO:0000259" key="4">
    <source>
        <dbReference type="Pfam" id="PF00149"/>
    </source>
</evidence>
<dbReference type="CDD" id="cd07385">
    <property type="entry name" value="MPP_YkuE_C"/>
    <property type="match status" value="1"/>
</dbReference>
<evidence type="ECO:0000256" key="2">
    <source>
        <dbReference type="ARBA" id="ARBA00022801"/>
    </source>
</evidence>
<dbReference type="Gene3D" id="3.60.21.10">
    <property type="match status" value="1"/>
</dbReference>
<keyword evidence="3" id="KW-0812">Transmembrane</keyword>
<evidence type="ECO:0000256" key="1">
    <source>
        <dbReference type="ARBA" id="ARBA00022723"/>
    </source>
</evidence>
<feature type="transmembrane region" description="Helical" evidence="3">
    <location>
        <begin position="78"/>
        <end position="97"/>
    </location>
</feature>
<proteinExistence type="predicted"/>
<dbReference type="PANTHER" id="PTHR31302:SF31">
    <property type="entry name" value="PHOSPHODIESTERASE YAEI"/>
    <property type="match status" value="1"/>
</dbReference>
<evidence type="ECO:0000313" key="6">
    <source>
        <dbReference type="Proteomes" id="UP000570678"/>
    </source>
</evidence>
<dbReference type="EMBL" id="JAAXOT010000013">
    <property type="protein sequence ID" value="NKY59010.1"/>
    <property type="molecule type" value="Genomic_DNA"/>
</dbReference>
<dbReference type="InterPro" id="IPR004843">
    <property type="entry name" value="Calcineurin-like_PHP"/>
</dbReference>
<sequence>MSGTQWPAPAVAVGTAVFAITLVVLPVALVSSHGRRPLDWAGMIGDSLLGIVWVLFVWSVIGTLARLVLAFVGVEDPARSRAVATAVVFVTAALLIWGHREAMRIPRIKHVDITLPRLGPGLDGTRVVAVTDTHFGPINRTKWSLGVAAAVNELRPDIVAHVGDIADGPVELRRGQAAPLATMEAELARVYVTGNHEYLGEAQGWLDYMDSIGWKTLHNEHIVVDRGGDRLVVAGVDDATAKSAKLSGHGADFDNALAGVDPGLPVLMLAHQPKQVFESAAAGVDLQIAGHTHGGQIWPFNYLVRLDQPTVHGLSRHGERTQLYTSRGSGFWGPPFRIFAPSEITVITLHSA</sequence>
<evidence type="ECO:0000256" key="3">
    <source>
        <dbReference type="SAM" id="Phobius"/>
    </source>
</evidence>
<keyword evidence="2" id="KW-0378">Hydrolase</keyword>
<dbReference type="AlphaFoldDB" id="A0A846YN30"/>
<dbReference type="Pfam" id="PF00149">
    <property type="entry name" value="Metallophos"/>
    <property type="match status" value="1"/>
</dbReference>
<keyword evidence="3" id="KW-0472">Membrane</keyword>
<keyword evidence="3" id="KW-1133">Transmembrane helix</keyword>
<dbReference type="GO" id="GO:0046872">
    <property type="term" value="F:metal ion binding"/>
    <property type="evidence" value="ECO:0007669"/>
    <property type="project" value="UniProtKB-KW"/>
</dbReference>
<reference evidence="5 6" key="1">
    <citation type="submission" date="2020-04" db="EMBL/GenBank/DDBJ databases">
        <title>MicrobeNet Type strains.</title>
        <authorList>
            <person name="Nicholson A.C."/>
        </authorList>
    </citation>
    <scope>NUCLEOTIDE SEQUENCE [LARGE SCALE GENOMIC DNA]</scope>
    <source>
        <strain evidence="5 6">JCM 3332</strain>
    </source>
</reference>
<protein>
    <submittedName>
        <fullName evidence="5">Metallophosphoesterase</fullName>
    </submittedName>
</protein>
<dbReference type="Proteomes" id="UP000570678">
    <property type="component" value="Unassembled WGS sequence"/>
</dbReference>
<name>A0A846YN30_9NOCA</name>